<keyword evidence="2" id="KW-1185">Reference proteome</keyword>
<organism evidence="1 2">
    <name type="scientific">Niastella koreensis</name>
    <dbReference type="NCBI Taxonomy" id="354356"/>
    <lineage>
        <taxon>Bacteria</taxon>
        <taxon>Pseudomonadati</taxon>
        <taxon>Bacteroidota</taxon>
        <taxon>Chitinophagia</taxon>
        <taxon>Chitinophagales</taxon>
        <taxon>Chitinophagaceae</taxon>
        <taxon>Niastella</taxon>
    </lineage>
</organism>
<evidence type="ECO:0008006" key="3">
    <source>
        <dbReference type="Google" id="ProtNLM"/>
    </source>
</evidence>
<gene>
    <name evidence="1" type="ORF">A4D02_32085</name>
</gene>
<dbReference type="Proteomes" id="UP000192277">
    <property type="component" value="Unassembled WGS sequence"/>
</dbReference>
<sequence>MSGKFIITGPDNNNMVRSFTKDNLKFTYQNGNFILTTGEGIVYRFEQKEYSTETTTGSENETETYISSWYLSSIQLVNGTLIRFSYVTNNTKNWAEKKQRTPLIKPVK</sequence>
<dbReference type="RefSeq" id="WP_041346766.1">
    <property type="nucleotide sequence ID" value="NZ_LWBO01000016.1"/>
</dbReference>
<accession>A0ABX3NXW4</accession>
<proteinExistence type="predicted"/>
<name>A0ABX3NXW4_9BACT</name>
<evidence type="ECO:0000313" key="1">
    <source>
        <dbReference type="EMBL" id="OQP46196.1"/>
    </source>
</evidence>
<reference evidence="1 2" key="1">
    <citation type="submission" date="2016-04" db="EMBL/GenBank/DDBJ databases">
        <authorList>
            <person name="Chen L."/>
            <person name="Zhuang W."/>
            <person name="Wang G."/>
        </authorList>
    </citation>
    <scope>NUCLEOTIDE SEQUENCE [LARGE SCALE GENOMIC DNA]</scope>
    <source>
        <strain evidence="2">GR20</strain>
    </source>
</reference>
<protein>
    <recommendedName>
        <fullName evidence="3">Lipocalin-like domain-containing protein</fullName>
    </recommendedName>
</protein>
<evidence type="ECO:0000313" key="2">
    <source>
        <dbReference type="Proteomes" id="UP000192277"/>
    </source>
</evidence>
<dbReference type="EMBL" id="LWBO01000016">
    <property type="protein sequence ID" value="OQP46196.1"/>
    <property type="molecule type" value="Genomic_DNA"/>
</dbReference>
<comment type="caution">
    <text evidence="1">The sequence shown here is derived from an EMBL/GenBank/DDBJ whole genome shotgun (WGS) entry which is preliminary data.</text>
</comment>